<proteinExistence type="predicted"/>
<dbReference type="AlphaFoldDB" id="A0AAV9D8P7"/>
<accession>A0AAV9D8P7</accession>
<sequence>MSPPPFAPQRHPLRPLLRFHQRHVSIEKGFVVSQFLSMKLASVNPVLYDFGMDLDDYMVQPEYYISLLTSWAGPQIPTPSLRGDDITTFDASFSRNRKDRNIPITTT</sequence>
<evidence type="ECO:0000313" key="1">
    <source>
        <dbReference type="EMBL" id="KAK1297219.1"/>
    </source>
</evidence>
<protein>
    <submittedName>
        <fullName evidence="1">Uncharacterized protein</fullName>
    </submittedName>
</protein>
<name>A0AAV9D8P7_ACOCL</name>
<reference evidence="1" key="1">
    <citation type="journal article" date="2023" name="Nat. Commun.">
        <title>Diploid and tetraploid genomes of Acorus and the evolution of monocots.</title>
        <authorList>
            <person name="Ma L."/>
            <person name="Liu K.W."/>
            <person name="Li Z."/>
            <person name="Hsiao Y.Y."/>
            <person name="Qi Y."/>
            <person name="Fu T."/>
            <person name="Tang G.D."/>
            <person name="Zhang D."/>
            <person name="Sun W.H."/>
            <person name="Liu D.K."/>
            <person name="Li Y."/>
            <person name="Chen G.Z."/>
            <person name="Liu X.D."/>
            <person name="Liao X.Y."/>
            <person name="Jiang Y.T."/>
            <person name="Yu X."/>
            <person name="Hao Y."/>
            <person name="Huang J."/>
            <person name="Zhao X.W."/>
            <person name="Ke S."/>
            <person name="Chen Y.Y."/>
            <person name="Wu W.L."/>
            <person name="Hsu J.L."/>
            <person name="Lin Y.F."/>
            <person name="Huang M.D."/>
            <person name="Li C.Y."/>
            <person name="Huang L."/>
            <person name="Wang Z.W."/>
            <person name="Zhao X."/>
            <person name="Zhong W.Y."/>
            <person name="Peng D.H."/>
            <person name="Ahmad S."/>
            <person name="Lan S."/>
            <person name="Zhang J.S."/>
            <person name="Tsai W.C."/>
            <person name="Van de Peer Y."/>
            <person name="Liu Z.J."/>
        </authorList>
    </citation>
    <scope>NUCLEOTIDE SEQUENCE</scope>
    <source>
        <strain evidence="1">CP</strain>
    </source>
</reference>
<dbReference type="Proteomes" id="UP001180020">
    <property type="component" value="Unassembled WGS sequence"/>
</dbReference>
<comment type="caution">
    <text evidence="1">The sequence shown here is derived from an EMBL/GenBank/DDBJ whole genome shotgun (WGS) entry which is preliminary data.</text>
</comment>
<keyword evidence="2" id="KW-1185">Reference proteome</keyword>
<evidence type="ECO:0000313" key="2">
    <source>
        <dbReference type="Proteomes" id="UP001180020"/>
    </source>
</evidence>
<dbReference type="EMBL" id="JAUJYO010000015">
    <property type="protein sequence ID" value="KAK1297219.1"/>
    <property type="molecule type" value="Genomic_DNA"/>
</dbReference>
<gene>
    <name evidence="1" type="ORF">QJS10_CPB15g00709</name>
</gene>
<reference evidence="1" key="2">
    <citation type="submission" date="2023-06" db="EMBL/GenBank/DDBJ databases">
        <authorList>
            <person name="Ma L."/>
            <person name="Liu K.-W."/>
            <person name="Li Z."/>
            <person name="Hsiao Y.-Y."/>
            <person name="Qi Y."/>
            <person name="Fu T."/>
            <person name="Tang G."/>
            <person name="Zhang D."/>
            <person name="Sun W.-H."/>
            <person name="Liu D.-K."/>
            <person name="Li Y."/>
            <person name="Chen G.-Z."/>
            <person name="Liu X.-D."/>
            <person name="Liao X.-Y."/>
            <person name="Jiang Y.-T."/>
            <person name="Yu X."/>
            <person name="Hao Y."/>
            <person name="Huang J."/>
            <person name="Zhao X.-W."/>
            <person name="Ke S."/>
            <person name="Chen Y.-Y."/>
            <person name="Wu W.-L."/>
            <person name="Hsu J.-L."/>
            <person name="Lin Y.-F."/>
            <person name="Huang M.-D."/>
            <person name="Li C.-Y."/>
            <person name="Huang L."/>
            <person name="Wang Z.-W."/>
            <person name="Zhao X."/>
            <person name="Zhong W.-Y."/>
            <person name="Peng D.-H."/>
            <person name="Ahmad S."/>
            <person name="Lan S."/>
            <person name="Zhang J.-S."/>
            <person name="Tsai W.-C."/>
            <person name="Van De Peer Y."/>
            <person name="Liu Z.-J."/>
        </authorList>
    </citation>
    <scope>NUCLEOTIDE SEQUENCE</scope>
    <source>
        <strain evidence="1">CP</strain>
        <tissue evidence="1">Leaves</tissue>
    </source>
</reference>
<organism evidence="1 2">
    <name type="scientific">Acorus calamus</name>
    <name type="common">Sweet flag</name>
    <dbReference type="NCBI Taxonomy" id="4465"/>
    <lineage>
        <taxon>Eukaryota</taxon>
        <taxon>Viridiplantae</taxon>
        <taxon>Streptophyta</taxon>
        <taxon>Embryophyta</taxon>
        <taxon>Tracheophyta</taxon>
        <taxon>Spermatophyta</taxon>
        <taxon>Magnoliopsida</taxon>
        <taxon>Liliopsida</taxon>
        <taxon>Acoraceae</taxon>
        <taxon>Acorus</taxon>
    </lineage>
</organism>